<evidence type="ECO:0000256" key="5">
    <source>
        <dbReference type="ARBA" id="ARBA00022884"/>
    </source>
</evidence>
<dbReference type="PANTHER" id="PTHR23079">
    <property type="entry name" value="RNA-DEPENDENT RNA POLYMERASE"/>
    <property type="match status" value="1"/>
</dbReference>
<dbReference type="EC" id="2.7.7.48" evidence="9"/>
<evidence type="ECO:0000256" key="6">
    <source>
        <dbReference type="ARBA" id="ARBA00023158"/>
    </source>
</evidence>
<evidence type="ECO:0000256" key="9">
    <source>
        <dbReference type="RuleBase" id="RU363098"/>
    </source>
</evidence>
<name>A0A1U7WZL4_NICSY</name>
<dbReference type="AlphaFoldDB" id="A0A1U7WZL4"/>
<dbReference type="KEGG" id="nsy:104229185"/>
<feature type="region of interest" description="Disordered" evidence="10">
    <location>
        <begin position="93"/>
        <end position="132"/>
    </location>
</feature>
<dbReference type="InterPro" id="IPR058751">
    <property type="entry name" value="RDRP_helical"/>
</dbReference>
<keyword evidence="15" id="KW-1185">Reference proteome</keyword>
<dbReference type="InterPro" id="IPR007855">
    <property type="entry name" value="RDRP"/>
</dbReference>
<sequence length="1023" mass="115755">MGDPFEEELEVPPAVECILEAPLPSSIEAMLRKICSEQCQEPPDAGIRRRLGSIGEQGSLAILRIISTRAIRKTLSAFLVYLMDRYPDCLSSSPFASPQKRTSPSLLPTPESKRVQGESSSKPKPKIGSSPCVQFASPQRVIRQLSFGDEPSPESNCRTPSLNISQQLMILGELEFRKLFLVLSYIGSKKLEDVISPKIADDIVRKKTLPMTDFESEIWNAFGKACYTESDRSKYLDWDCGKTHLYYCHIKQNGYCTFKGPYLNTTRTHLQRALGDENVLIVKFVEDACCANIIVEEGILVGFRRYRFFVYKDDKERKKTPAIMKTKTASLKCYFVRFESIETYNHGGSYVFAGRRTSEARCHFMHVHMVSNMAKYAARLSLILSKTIKLQVNLASVTIERVEDILCRDESGCIICDEDGEPCIHTDGTGFISEDLAMRCPKDFSKAEYIKDENYENFVDIVDLEDMIAERRGNGSLNKEPPLLMQCRLYKNGCAVKGTFLINRKIGSRKIQIRPSMVKVETDPTISSLPTFNSLEVVAISNRPRKTYLSKHLISLLSYGGVGREFFMEILGSALEETKQVYLKKRAALKVAINYREMDDDCLAARMISSGVPLNEPHLHARLSRLAKIERSKLRGGKLPLSDSFYLMGTADPTGVLENNEVCVILDSGQVSGRVLVYRNPGLHFGDVHVMKARYVEELVDIVGDAKYGIVFSTKGPRSAASEIANGDFDGDMYWVSINRKLVDSYRASKPWTRTHSTPKAVSKKPTEFSADELEYELFRQFLRAKSKGASMSVAADSWLAFMDRLLMLRDDDADGMHSLKGKMLHLIDIYYDALDAPKSGKKVSIPHDLKANRFPHYMERGNPFSYHSTSILGQIYDYVDSYPDEDLCITEISKLPCFDVEIPDECTTLWRERYEEYKKDMTMAMNSGCEVKNSACNEVIKKYKKLLYGAPEFEQSVRKTEDIFNEALALYHVTYDNARITYSIEKCGFAWKVAGSALCRIHAMYQKENAFPILPSILQDIL</sequence>
<evidence type="ECO:0000313" key="16">
    <source>
        <dbReference type="RefSeq" id="XP_009780069.1"/>
    </source>
</evidence>
<dbReference type="Pfam" id="PF05183">
    <property type="entry name" value="RdRP"/>
    <property type="match status" value="1"/>
</dbReference>
<keyword evidence="5 9" id="KW-0694">RNA-binding</keyword>
<evidence type="ECO:0000259" key="13">
    <source>
        <dbReference type="Pfam" id="PF26252"/>
    </source>
</evidence>
<dbReference type="InterPro" id="IPR057596">
    <property type="entry name" value="RDRP_core"/>
</dbReference>
<dbReference type="STRING" id="4096.A0A1U7WZL4"/>
<evidence type="ECO:0000256" key="2">
    <source>
        <dbReference type="ARBA" id="ARBA00022484"/>
    </source>
</evidence>
<keyword evidence="3 9" id="KW-0808">Transferase</keyword>
<evidence type="ECO:0000259" key="12">
    <source>
        <dbReference type="Pfam" id="PF26249"/>
    </source>
</evidence>
<keyword evidence="2 9" id="KW-0696">RNA-directed RNA polymerase</keyword>
<evidence type="ECO:0000256" key="3">
    <source>
        <dbReference type="ARBA" id="ARBA00022679"/>
    </source>
</evidence>
<protein>
    <recommendedName>
        <fullName evidence="9">RNA-dependent RNA polymerase</fullName>
        <ecNumber evidence="9">2.7.7.48</ecNumber>
    </recommendedName>
</protein>
<evidence type="ECO:0000256" key="4">
    <source>
        <dbReference type="ARBA" id="ARBA00022695"/>
    </source>
</evidence>
<dbReference type="OrthoDB" id="6513042at2759"/>
<feature type="domain" description="RDRP C-terminal head" evidence="14">
    <location>
        <begin position="929"/>
        <end position="1007"/>
    </location>
</feature>
<evidence type="ECO:0000256" key="8">
    <source>
        <dbReference type="ARBA" id="ARBA00093763"/>
    </source>
</evidence>
<keyword evidence="6 9" id="KW-0943">RNA-mediated gene silencing</keyword>
<dbReference type="Pfam" id="PF26253">
    <property type="entry name" value="RdRP_head"/>
    <property type="match status" value="1"/>
</dbReference>
<dbReference type="InterPro" id="IPR058752">
    <property type="entry name" value="RDRP_C_head"/>
</dbReference>
<dbReference type="GO" id="GO:0003968">
    <property type="term" value="F:RNA-directed RNA polymerase activity"/>
    <property type="evidence" value="ECO:0007669"/>
    <property type="project" value="UniProtKB-KW"/>
</dbReference>
<dbReference type="RefSeq" id="XP_009780069.1">
    <property type="nucleotide sequence ID" value="XM_009781767.1"/>
</dbReference>
<dbReference type="GO" id="GO:0003723">
    <property type="term" value="F:RNA binding"/>
    <property type="evidence" value="ECO:0007669"/>
    <property type="project" value="UniProtKB-KW"/>
</dbReference>
<dbReference type="InterPro" id="IPR058697">
    <property type="entry name" value="RDRP3-5_N"/>
</dbReference>
<dbReference type="GO" id="GO:0031380">
    <property type="term" value="C:nuclear RNA-directed RNA polymerase complex"/>
    <property type="evidence" value="ECO:0007669"/>
    <property type="project" value="TreeGrafter"/>
</dbReference>
<feature type="domain" description="RDRP3-5 N-terminal" evidence="12">
    <location>
        <begin position="21"/>
        <end position="85"/>
    </location>
</feature>
<dbReference type="Proteomes" id="UP000189701">
    <property type="component" value="Unplaced"/>
</dbReference>
<comment type="similarity">
    <text evidence="1 9">Belongs to the RdRP family.</text>
</comment>
<feature type="compositionally biased region" description="Low complexity" evidence="10">
    <location>
        <begin position="119"/>
        <end position="131"/>
    </location>
</feature>
<evidence type="ECO:0000313" key="15">
    <source>
        <dbReference type="Proteomes" id="UP000189701"/>
    </source>
</evidence>
<evidence type="ECO:0000259" key="11">
    <source>
        <dbReference type="Pfam" id="PF05183"/>
    </source>
</evidence>
<comment type="catalytic activity">
    <reaction evidence="7 9">
        <text>RNA(n) + a ribonucleoside 5'-triphosphate = RNA(n+1) + diphosphate</text>
        <dbReference type="Rhea" id="RHEA:21248"/>
        <dbReference type="Rhea" id="RHEA-COMP:14527"/>
        <dbReference type="Rhea" id="RHEA-COMP:17342"/>
        <dbReference type="ChEBI" id="CHEBI:33019"/>
        <dbReference type="ChEBI" id="CHEBI:61557"/>
        <dbReference type="ChEBI" id="CHEBI:140395"/>
        <dbReference type="EC" id="2.7.7.48"/>
    </reaction>
</comment>
<evidence type="ECO:0000259" key="14">
    <source>
        <dbReference type="Pfam" id="PF26253"/>
    </source>
</evidence>
<evidence type="ECO:0000256" key="7">
    <source>
        <dbReference type="ARBA" id="ARBA00048744"/>
    </source>
</evidence>
<comment type="function">
    <text evidence="8 9">Probably involved in the RNA silencing pathway and required for the generation of small interfering RNAs (siRNAs).</text>
</comment>
<dbReference type="GO" id="GO:0030422">
    <property type="term" value="P:siRNA processing"/>
    <property type="evidence" value="ECO:0007669"/>
    <property type="project" value="TreeGrafter"/>
</dbReference>
<dbReference type="eggNOG" id="KOG0988">
    <property type="taxonomic scope" value="Eukaryota"/>
</dbReference>
<accession>A0A1U7WZL4</accession>
<proteinExistence type="inferred from homology"/>
<dbReference type="PANTHER" id="PTHR23079:SF52">
    <property type="entry name" value="RNA-DEPENDENT RNA POLYMERASE"/>
    <property type="match status" value="1"/>
</dbReference>
<dbReference type="Pfam" id="PF26249">
    <property type="entry name" value="4HB_RdRP3_N"/>
    <property type="match status" value="1"/>
</dbReference>
<reference evidence="16" key="2">
    <citation type="submission" date="2025-08" db="UniProtKB">
        <authorList>
            <consortium name="RefSeq"/>
        </authorList>
    </citation>
    <scope>IDENTIFICATION</scope>
    <source>
        <tissue evidence="16">Leaf</tissue>
    </source>
</reference>
<feature type="domain" description="RDRP helical" evidence="13">
    <location>
        <begin position="168"/>
        <end position="238"/>
    </location>
</feature>
<evidence type="ECO:0000256" key="10">
    <source>
        <dbReference type="SAM" id="MobiDB-lite"/>
    </source>
</evidence>
<organism evidence="15 16">
    <name type="scientific">Nicotiana sylvestris</name>
    <name type="common">Wood tobacco</name>
    <name type="synonym">South American tobacco</name>
    <dbReference type="NCBI Taxonomy" id="4096"/>
    <lineage>
        <taxon>Eukaryota</taxon>
        <taxon>Viridiplantae</taxon>
        <taxon>Streptophyta</taxon>
        <taxon>Embryophyta</taxon>
        <taxon>Tracheophyta</taxon>
        <taxon>Spermatophyta</taxon>
        <taxon>Magnoliopsida</taxon>
        <taxon>eudicotyledons</taxon>
        <taxon>Gunneridae</taxon>
        <taxon>Pentapetalae</taxon>
        <taxon>asterids</taxon>
        <taxon>lamiids</taxon>
        <taxon>Solanales</taxon>
        <taxon>Solanaceae</taxon>
        <taxon>Nicotianoideae</taxon>
        <taxon>Nicotianeae</taxon>
        <taxon>Nicotiana</taxon>
    </lineage>
</organism>
<reference evidence="15" key="1">
    <citation type="journal article" date="2013" name="Genome Biol.">
        <title>Reference genomes and transcriptomes of Nicotiana sylvestris and Nicotiana tomentosiformis.</title>
        <authorList>
            <person name="Sierro N."/>
            <person name="Battey J.N."/>
            <person name="Ouadi S."/>
            <person name="Bovet L."/>
            <person name="Goepfert S."/>
            <person name="Bakaher N."/>
            <person name="Peitsch M.C."/>
            <person name="Ivanov N.V."/>
        </authorList>
    </citation>
    <scope>NUCLEOTIDE SEQUENCE [LARGE SCALE GENOMIC DNA]</scope>
</reference>
<dbReference type="Pfam" id="PF26252">
    <property type="entry name" value="RdRP_helical"/>
    <property type="match status" value="1"/>
</dbReference>
<evidence type="ECO:0000256" key="1">
    <source>
        <dbReference type="ARBA" id="ARBA00005762"/>
    </source>
</evidence>
<dbReference type="GeneID" id="104229185"/>
<feature type="domain" description="RDRP core" evidence="11">
    <location>
        <begin position="257"/>
        <end position="880"/>
    </location>
</feature>
<feature type="compositionally biased region" description="Polar residues" evidence="10">
    <location>
        <begin position="93"/>
        <end position="106"/>
    </location>
</feature>
<keyword evidence="4 9" id="KW-0548">Nucleotidyltransferase</keyword>
<gene>
    <name evidence="16" type="primary">LOC104229185</name>
</gene>